<evidence type="ECO:0000259" key="2">
    <source>
        <dbReference type="Pfam" id="PF02517"/>
    </source>
</evidence>
<keyword evidence="3" id="KW-0378">Hydrolase</keyword>
<name>A0A0A8X709_MESS1</name>
<dbReference type="Pfam" id="PF02517">
    <property type="entry name" value="Rce1-like"/>
    <property type="match status" value="1"/>
</dbReference>
<comment type="caution">
    <text evidence="3">The sequence shown here is derived from an EMBL/GenBank/DDBJ whole genome shotgun (WGS) entry which is preliminary data.</text>
</comment>
<dbReference type="InterPro" id="IPR003675">
    <property type="entry name" value="Rce1/LyrA-like_dom"/>
</dbReference>
<keyword evidence="4" id="KW-1185">Reference proteome</keyword>
<feature type="transmembrane region" description="Helical" evidence="1">
    <location>
        <begin position="52"/>
        <end position="79"/>
    </location>
</feature>
<keyword evidence="1" id="KW-0472">Membrane</keyword>
<protein>
    <submittedName>
        <fullName evidence="3">CAAX amino terminal protease family protein</fullName>
    </submittedName>
</protein>
<keyword evidence="3" id="KW-0645">Protease</keyword>
<dbReference type="Proteomes" id="UP000031014">
    <property type="component" value="Unassembled WGS sequence"/>
</dbReference>
<dbReference type="GO" id="GO:0006508">
    <property type="term" value="P:proteolysis"/>
    <property type="evidence" value="ECO:0007669"/>
    <property type="project" value="UniProtKB-KW"/>
</dbReference>
<proteinExistence type="predicted"/>
<feature type="domain" description="CAAX prenyl protease 2/Lysostaphin resistance protein A-like" evidence="2">
    <location>
        <begin position="98"/>
        <end position="181"/>
    </location>
</feature>
<accession>A0A0A8X709</accession>
<keyword evidence="1" id="KW-1133">Transmembrane helix</keyword>
<evidence type="ECO:0000256" key="1">
    <source>
        <dbReference type="SAM" id="Phobius"/>
    </source>
</evidence>
<organism evidence="3 4">
    <name type="scientific">Mesobacillus selenatarsenatis (strain DSM 18680 / JCM 14380 / FERM P-15431 / SF-1)</name>
    <dbReference type="NCBI Taxonomy" id="1321606"/>
    <lineage>
        <taxon>Bacteria</taxon>
        <taxon>Bacillati</taxon>
        <taxon>Bacillota</taxon>
        <taxon>Bacilli</taxon>
        <taxon>Bacillales</taxon>
        <taxon>Bacillaceae</taxon>
        <taxon>Mesobacillus</taxon>
    </lineage>
</organism>
<dbReference type="RefSeq" id="WP_041965698.1">
    <property type="nucleotide sequence ID" value="NZ_BASE01000043.1"/>
</dbReference>
<dbReference type="STRING" id="1321606.SAMD00020551_2033"/>
<gene>
    <name evidence="3" type="ORF">SAMD00020551_2033</name>
</gene>
<sequence>MKDEYRETVARLTEKELLFHLVATQILLLTISTILGMILFDSLTEFQGLFIWADWNILSIGLVAGLTVVALDFTLMKYLPKSYYDDGGLNERIFRNRSVLQIMLIAAMVAISEEILFRGVIQTNTGLIISSLIFAVVHYRYLFNWFLFTNIIFLSFLIGYIYMMTNNLVVTIVMHFIIDFILGLIIKFRTQATIGGTDSE</sequence>
<dbReference type="GO" id="GO:0080120">
    <property type="term" value="P:CAAX-box protein maturation"/>
    <property type="evidence" value="ECO:0007669"/>
    <property type="project" value="UniProtKB-ARBA"/>
</dbReference>
<dbReference type="AlphaFoldDB" id="A0A0A8X709"/>
<evidence type="ECO:0000313" key="3">
    <source>
        <dbReference type="EMBL" id="GAM13886.1"/>
    </source>
</evidence>
<keyword evidence="1" id="KW-0812">Transmembrane</keyword>
<dbReference type="OrthoDB" id="1523022at2"/>
<dbReference type="GO" id="GO:0004175">
    <property type="term" value="F:endopeptidase activity"/>
    <property type="evidence" value="ECO:0007669"/>
    <property type="project" value="UniProtKB-ARBA"/>
</dbReference>
<reference evidence="3 4" key="1">
    <citation type="submission" date="2013-06" db="EMBL/GenBank/DDBJ databases">
        <title>Whole genome shotgun sequence of Bacillus selenatarsenatis SF-1.</title>
        <authorList>
            <person name="Kuroda M."/>
            <person name="Sei K."/>
            <person name="Yamashita M."/>
            <person name="Ike M."/>
        </authorList>
    </citation>
    <scope>NUCLEOTIDE SEQUENCE [LARGE SCALE GENOMIC DNA]</scope>
    <source>
        <strain evidence="3 4">SF-1</strain>
    </source>
</reference>
<feature type="transmembrane region" description="Helical" evidence="1">
    <location>
        <begin position="99"/>
        <end position="121"/>
    </location>
</feature>
<feature type="transmembrane region" description="Helical" evidence="1">
    <location>
        <begin position="168"/>
        <end position="186"/>
    </location>
</feature>
<dbReference type="EMBL" id="BASE01000043">
    <property type="protein sequence ID" value="GAM13886.1"/>
    <property type="molecule type" value="Genomic_DNA"/>
</dbReference>
<feature type="transmembrane region" description="Helical" evidence="1">
    <location>
        <begin position="142"/>
        <end position="162"/>
    </location>
</feature>
<evidence type="ECO:0000313" key="4">
    <source>
        <dbReference type="Proteomes" id="UP000031014"/>
    </source>
</evidence>
<feature type="transmembrane region" description="Helical" evidence="1">
    <location>
        <begin position="17"/>
        <end position="40"/>
    </location>
</feature>